<dbReference type="GO" id="GO:0015343">
    <property type="term" value="F:siderophore-iron transmembrane transporter activity"/>
    <property type="evidence" value="ECO:0007669"/>
    <property type="project" value="TreeGrafter"/>
</dbReference>
<keyword evidence="4 9" id="KW-0812">Transmembrane</keyword>
<dbReference type="Gene3D" id="1.20.1250.20">
    <property type="entry name" value="MFS general substrate transporter like domains"/>
    <property type="match status" value="2"/>
</dbReference>
<evidence type="ECO:0000256" key="3">
    <source>
        <dbReference type="ARBA" id="ARBA00022448"/>
    </source>
</evidence>
<dbReference type="Pfam" id="PF07690">
    <property type="entry name" value="MFS_1"/>
    <property type="match status" value="1"/>
</dbReference>
<feature type="transmembrane region" description="Helical" evidence="9">
    <location>
        <begin position="209"/>
        <end position="230"/>
    </location>
</feature>
<comment type="subcellular location">
    <subcellularLocation>
        <location evidence="1">Membrane</location>
        <topology evidence="1">Multi-pass membrane protein</topology>
    </subcellularLocation>
</comment>
<feature type="compositionally biased region" description="Polar residues" evidence="8">
    <location>
        <begin position="12"/>
        <end position="32"/>
    </location>
</feature>
<feature type="region of interest" description="Disordered" evidence="8">
    <location>
        <begin position="1"/>
        <end position="32"/>
    </location>
</feature>
<feature type="transmembrane region" description="Helical" evidence="9">
    <location>
        <begin position="426"/>
        <end position="446"/>
    </location>
</feature>
<reference evidence="10 11" key="1">
    <citation type="journal article" date="2018" name="Nat. Ecol. Evol.">
        <title>Pezizomycetes genomes reveal the molecular basis of ectomycorrhizal truffle lifestyle.</title>
        <authorList>
            <person name="Murat C."/>
            <person name="Payen T."/>
            <person name="Noel B."/>
            <person name="Kuo A."/>
            <person name="Morin E."/>
            <person name="Chen J."/>
            <person name="Kohler A."/>
            <person name="Krizsan K."/>
            <person name="Balestrini R."/>
            <person name="Da Silva C."/>
            <person name="Montanini B."/>
            <person name="Hainaut M."/>
            <person name="Levati E."/>
            <person name="Barry K.W."/>
            <person name="Belfiori B."/>
            <person name="Cichocki N."/>
            <person name="Clum A."/>
            <person name="Dockter R.B."/>
            <person name="Fauchery L."/>
            <person name="Guy J."/>
            <person name="Iotti M."/>
            <person name="Le Tacon F."/>
            <person name="Lindquist E.A."/>
            <person name="Lipzen A."/>
            <person name="Malagnac F."/>
            <person name="Mello A."/>
            <person name="Molinier V."/>
            <person name="Miyauchi S."/>
            <person name="Poulain J."/>
            <person name="Riccioni C."/>
            <person name="Rubini A."/>
            <person name="Sitrit Y."/>
            <person name="Splivallo R."/>
            <person name="Traeger S."/>
            <person name="Wang M."/>
            <person name="Zifcakova L."/>
            <person name="Wipf D."/>
            <person name="Zambonelli A."/>
            <person name="Paolocci F."/>
            <person name="Nowrousian M."/>
            <person name="Ottonello S."/>
            <person name="Baldrian P."/>
            <person name="Spatafora J.W."/>
            <person name="Henrissat B."/>
            <person name="Nagy L.G."/>
            <person name="Aury J.M."/>
            <person name="Wincker P."/>
            <person name="Grigoriev I.V."/>
            <person name="Bonfante P."/>
            <person name="Martin F.M."/>
        </authorList>
    </citation>
    <scope>NUCLEOTIDE SEQUENCE [LARGE SCALE GENOMIC DNA]</scope>
    <source>
        <strain evidence="10 11">ATCC MYA-4762</strain>
    </source>
</reference>
<keyword evidence="6" id="KW-0406">Ion transport</keyword>
<dbReference type="SUPFAM" id="SSF103473">
    <property type="entry name" value="MFS general substrate transporter"/>
    <property type="match status" value="2"/>
</dbReference>
<feature type="transmembrane region" description="Helical" evidence="9">
    <location>
        <begin position="144"/>
        <end position="165"/>
    </location>
</feature>
<dbReference type="FunCoup" id="A0A3N4M140">
    <property type="interactions" value="30"/>
</dbReference>
<keyword evidence="7 9" id="KW-0472">Membrane</keyword>
<proteinExistence type="inferred from homology"/>
<dbReference type="FunFam" id="1.20.1250.20:FF:000197">
    <property type="entry name" value="Siderophore iron transporter 1"/>
    <property type="match status" value="1"/>
</dbReference>
<evidence type="ECO:0000256" key="2">
    <source>
        <dbReference type="ARBA" id="ARBA00008335"/>
    </source>
</evidence>
<comment type="similarity">
    <text evidence="2">Belongs to the major facilitator superfamily.</text>
</comment>
<gene>
    <name evidence="10" type="ORF">L211DRAFT_785835</name>
</gene>
<evidence type="ECO:0000313" key="11">
    <source>
        <dbReference type="Proteomes" id="UP000267821"/>
    </source>
</evidence>
<dbReference type="PANTHER" id="PTHR23501">
    <property type="entry name" value="MAJOR FACILITATOR SUPERFAMILY"/>
    <property type="match status" value="1"/>
</dbReference>
<evidence type="ECO:0000256" key="9">
    <source>
        <dbReference type="SAM" id="Phobius"/>
    </source>
</evidence>
<feature type="transmembrane region" description="Helical" evidence="9">
    <location>
        <begin position="263"/>
        <end position="282"/>
    </location>
</feature>
<dbReference type="InterPro" id="IPR036259">
    <property type="entry name" value="MFS_trans_sf"/>
</dbReference>
<organism evidence="10 11">
    <name type="scientific">Terfezia boudieri ATCC MYA-4762</name>
    <dbReference type="NCBI Taxonomy" id="1051890"/>
    <lineage>
        <taxon>Eukaryota</taxon>
        <taxon>Fungi</taxon>
        <taxon>Dikarya</taxon>
        <taxon>Ascomycota</taxon>
        <taxon>Pezizomycotina</taxon>
        <taxon>Pezizomycetes</taxon>
        <taxon>Pezizales</taxon>
        <taxon>Pezizaceae</taxon>
        <taxon>Terfezia</taxon>
    </lineage>
</organism>
<dbReference type="EMBL" id="ML121543">
    <property type="protein sequence ID" value="RPB24015.1"/>
    <property type="molecule type" value="Genomic_DNA"/>
</dbReference>
<feature type="transmembrane region" description="Helical" evidence="9">
    <location>
        <begin position="466"/>
        <end position="488"/>
    </location>
</feature>
<evidence type="ECO:0000256" key="8">
    <source>
        <dbReference type="SAM" id="MobiDB-lite"/>
    </source>
</evidence>
<feature type="transmembrane region" description="Helical" evidence="9">
    <location>
        <begin position="334"/>
        <end position="357"/>
    </location>
</feature>
<name>A0A3N4M140_9PEZI</name>
<dbReference type="STRING" id="1051890.A0A3N4M140"/>
<dbReference type="Proteomes" id="UP000267821">
    <property type="component" value="Unassembled WGS sequence"/>
</dbReference>
<protein>
    <submittedName>
        <fullName evidence="10">Siderophore iron transporter mirC</fullName>
    </submittedName>
</protein>
<evidence type="ECO:0000256" key="6">
    <source>
        <dbReference type="ARBA" id="ARBA00023065"/>
    </source>
</evidence>
<feature type="transmembrane region" description="Helical" evidence="9">
    <location>
        <begin position="377"/>
        <end position="395"/>
    </location>
</feature>
<evidence type="ECO:0000256" key="4">
    <source>
        <dbReference type="ARBA" id="ARBA00022692"/>
    </source>
</evidence>
<evidence type="ECO:0000313" key="10">
    <source>
        <dbReference type="EMBL" id="RPB24015.1"/>
    </source>
</evidence>
<evidence type="ECO:0000256" key="1">
    <source>
        <dbReference type="ARBA" id="ARBA00004141"/>
    </source>
</evidence>
<feature type="transmembrane region" description="Helical" evidence="9">
    <location>
        <begin position="82"/>
        <end position="101"/>
    </location>
</feature>
<dbReference type="GO" id="GO:0005886">
    <property type="term" value="C:plasma membrane"/>
    <property type="evidence" value="ECO:0007669"/>
    <property type="project" value="TreeGrafter"/>
</dbReference>
<feature type="transmembrane region" description="Helical" evidence="9">
    <location>
        <begin position="402"/>
        <end position="420"/>
    </location>
</feature>
<feature type="transmembrane region" description="Helical" evidence="9">
    <location>
        <begin position="539"/>
        <end position="558"/>
    </location>
</feature>
<keyword evidence="11" id="KW-1185">Reference proteome</keyword>
<keyword evidence="3" id="KW-0813">Transport</keyword>
<dbReference type="InParanoid" id="A0A3N4M140"/>
<feature type="transmembrane region" description="Helical" evidence="9">
    <location>
        <begin position="294"/>
        <end position="313"/>
    </location>
</feature>
<feature type="transmembrane region" description="Helical" evidence="9">
    <location>
        <begin position="113"/>
        <end position="132"/>
    </location>
</feature>
<sequence>MPSEKDRVAPGATNTDVECNSQTPSISNPTSTQAGVTKVEALAQAWGKSGLIVAYVGLLLGAIVQSLETMTTFVYTPAATSAFALHSLLSTVGVVSSVLYATVKPPVAKISDVFGRTEALSISLLLIVLGFIMKAASNNVDTYAASTVFSAAGSTGLIIFTQIFIADTTSLLNRALFSSLPDLPYLFTTWCGGPLAQAVGPQENWRWGYGMWAIVYPVAYLPLLFSLIMAHRRAKQLNLHPPKENSNRSWVQTIKETAVELDLMGLVLLTAGLIMLLVPLTLTGTVGTWQWKSAKTLCLIIFGVVVLVMLVGWEMTKRLCAKPMVSLRFMSDPTIGGACALGFFYFFVYYLPGAYFYTWLQVVRNYSVKEAGNISNTFTFSSSTISIIISLAIKYTGHYKWWMMAGIPLYVLGYGLMIAFRTSTATTAQIVIAQVFTGIGGGTINVPAQVGLQATCRHQDVAIGTAMFLTFTSVGGAFGNAVTGAIWANLLPGYLEDKLAGTTAANATALIYGNYFNALSYAVGSPERDAINSAYSDVYRIQLIVACCAAIPMIPLGLMMKNINLREEDLSNTKGTVIGNMSGEEKPSSIP</sequence>
<dbReference type="AlphaFoldDB" id="A0A3N4M140"/>
<feature type="transmembrane region" description="Helical" evidence="9">
    <location>
        <begin position="52"/>
        <end position="75"/>
    </location>
</feature>
<evidence type="ECO:0000256" key="5">
    <source>
        <dbReference type="ARBA" id="ARBA00022989"/>
    </source>
</evidence>
<evidence type="ECO:0000256" key="7">
    <source>
        <dbReference type="ARBA" id="ARBA00023136"/>
    </source>
</evidence>
<dbReference type="OrthoDB" id="2241241at2759"/>
<accession>A0A3N4M140</accession>
<dbReference type="PANTHER" id="PTHR23501:SF87">
    <property type="entry name" value="SIDEROPHORE IRON TRANSPORTER 2"/>
    <property type="match status" value="1"/>
</dbReference>
<dbReference type="InterPro" id="IPR011701">
    <property type="entry name" value="MFS"/>
</dbReference>
<keyword evidence="5 9" id="KW-1133">Transmembrane helix</keyword>